<keyword evidence="3" id="KW-1185">Reference proteome</keyword>
<dbReference type="PANTHER" id="PTHR44259">
    <property type="entry name" value="OS07G0183000 PROTEIN-RELATED"/>
    <property type="match status" value="1"/>
</dbReference>
<reference evidence="2" key="1">
    <citation type="submission" date="2022-08" db="EMBL/GenBank/DDBJ databases">
        <authorList>
            <person name="Marques A."/>
        </authorList>
    </citation>
    <scope>NUCLEOTIDE SEQUENCE</scope>
    <source>
        <strain evidence="2">RhyPub2mFocal</strain>
        <tissue evidence="2">Leaves</tissue>
    </source>
</reference>
<dbReference type="InterPro" id="IPR005174">
    <property type="entry name" value="KIB1-4_b-propeller"/>
</dbReference>
<dbReference type="Proteomes" id="UP001140206">
    <property type="component" value="Chromosome 1"/>
</dbReference>
<gene>
    <name evidence="2" type="ORF">LUZ62_024951</name>
</gene>
<protein>
    <submittedName>
        <fullName evidence="2">F-box protein skip23</fullName>
    </submittedName>
</protein>
<evidence type="ECO:0000313" key="2">
    <source>
        <dbReference type="EMBL" id="KAJ4812385.1"/>
    </source>
</evidence>
<organism evidence="2 3">
    <name type="scientific">Rhynchospora pubera</name>
    <dbReference type="NCBI Taxonomy" id="906938"/>
    <lineage>
        <taxon>Eukaryota</taxon>
        <taxon>Viridiplantae</taxon>
        <taxon>Streptophyta</taxon>
        <taxon>Embryophyta</taxon>
        <taxon>Tracheophyta</taxon>
        <taxon>Spermatophyta</taxon>
        <taxon>Magnoliopsida</taxon>
        <taxon>Liliopsida</taxon>
        <taxon>Poales</taxon>
        <taxon>Cyperaceae</taxon>
        <taxon>Cyperoideae</taxon>
        <taxon>Rhynchosporeae</taxon>
        <taxon>Rhynchospora</taxon>
    </lineage>
</organism>
<dbReference type="Pfam" id="PF03478">
    <property type="entry name" value="Beta-prop_KIB1-4"/>
    <property type="match status" value="1"/>
</dbReference>
<evidence type="ECO:0000259" key="1">
    <source>
        <dbReference type="Pfam" id="PF03478"/>
    </source>
</evidence>
<dbReference type="AlphaFoldDB" id="A0AAV8H8W3"/>
<dbReference type="EMBL" id="JAMFTS010000001">
    <property type="protein sequence ID" value="KAJ4812385.1"/>
    <property type="molecule type" value="Genomic_DNA"/>
</dbReference>
<proteinExistence type="predicted"/>
<feature type="domain" description="KIB1-4 beta-propeller" evidence="1">
    <location>
        <begin position="87"/>
        <end position="367"/>
    </location>
</feature>
<name>A0AAV8H8W3_9POAL</name>
<accession>A0AAV8H8W3</accession>
<comment type="caution">
    <text evidence="2">The sequence shown here is derived from an EMBL/GenBank/DDBJ whole genome shotgun (WGS) entry which is preliminary data.</text>
</comment>
<evidence type="ECO:0000313" key="3">
    <source>
        <dbReference type="Proteomes" id="UP001140206"/>
    </source>
</evidence>
<dbReference type="InterPro" id="IPR050942">
    <property type="entry name" value="F-box_BR-signaling"/>
</dbReference>
<sequence>MDLPPVDSDLLRVRVQDHPLRNRDWSNLQDDIARLIAKKLWFYPHHRKFAVACADWYRITKEVHGPFQQNSIVLLLPYNNESEICALYKLSDSRTYEFSLSVLDGKFIYGSSNGWVCLDDKDYSMKLINLLTMKQFELPYPSYALDFIGDRLNAPFIKADIMSKIAVSGSPLSSNDCIIAAIMSTFEELLICRLGDKSWNQIIIKESKLKSYNCGKFLNDVIFLQGKIYAINGGCALLIVDFDGSNYVARETFGPCYQAGDAIGHPSRCESCIEGLYMIRLYLAGCSGKLLAVRRLGKYFDDDGSFSTQYFELFEFEESKETWRMIHEIGGESLFVGQNESISVSATDIPGCRPNCIYFTDDFYRGQLEWEFGFLADNGVFCCQDGTVERFPISHPMERWMVPAMWCQLKI</sequence>